<feature type="zinc finger region" description="C3H1-type" evidence="9">
    <location>
        <begin position="340"/>
        <end position="370"/>
    </location>
</feature>
<dbReference type="Proteomes" id="UP000267096">
    <property type="component" value="Unassembled WGS sequence"/>
</dbReference>
<proteinExistence type="predicted"/>
<name>A0A158PND8_ANISI</name>
<sequence length="395" mass="45008">MIRQLQVLGIKCDNHPSVRISCRFRAVARTATRAVLRAFSPYPIEILPRKLQSRYFSPVNAFTRIGTIIRDHNILRPQPVVDLLAVNQKKVRLQVNFQTFFGKVMYLISNSEIIKLIFVIIDRKYSPLKEKTFPEASLGAKLPEGAAAKCSVAPEHKLSASAAEFVPSWMKAPQVEQTYANASGSTPVLPLCPYFEAGNCEKGDECEFVHGMVCDMCNYACLHPADSEQRAQHKRECMAAHEAAMEEAFAEARSADKVCGICMESIRERDARFGILEGCRHCFCLECIRKWRRNQSEDFEKETVRSCPECRTHSDFVIPAKYWVEDANDKKKLIDDFRANAKQKRCKYMKKGNVDDCPFGNKCFYKHQLPDGTVVEGKSPRQLRRNAAPRLMFHI</sequence>
<dbReference type="InterPro" id="IPR045072">
    <property type="entry name" value="MKRN-like"/>
</dbReference>
<dbReference type="EMBL" id="UYRR01031051">
    <property type="protein sequence ID" value="VDK44634.1"/>
    <property type="molecule type" value="Genomic_DNA"/>
</dbReference>
<evidence type="ECO:0000313" key="14">
    <source>
        <dbReference type="WBParaSite" id="ASIM_0001176901-mRNA-1"/>
    </source>
</evidence>
<dbReference type="SMART" id="SM00356">
    <property type="entry name" value="ZnF_C3H1"/>
    <property type="match status" value="2"/>
</dbReference>
<evidence type="ECO:0000259" key="10">
    <source>
        <dbReference type="PROSITE" id="PS50089"/>
    </source>
</evidence>
<dbReference type="PANTHER" id="PTHR11224">
    <property type="entry name" value="MAKORIN-RELATED"/>
    <property type="match status" value="1"/>
</dbReference>
<evidence type="ECO:0000256" key="9">
    <source>
        <dbReference type="PROSITE-ProRule" id="PRU00723"/>
    </source>
</evidence>
<reference evidence="12 13" key="2">
    <citation type="submission" date="2018-11" db="EMBL/GenBank/DDBJ databases">
        <authorList>
            <consortium name="Pathogen Informatics"/>
        </authorList>
    </citation>
    <scope>NUCLEOTIDE SEQUENCE [LARGE SCALE GENOMIC DNA]</scope>
</reference>
<evidence type="ECO:0000256" key="7">
    <source>
        <dbReference type="ARBA" id="ARBA00022786"/>
    </source>
</evidence>
<dbReference type="SMART" id="SM00184">
    <property type="entry name" value="RING"/>
    <property type="match status" value="1"/>
</dbReference>
<keyword evidence="3" id="KW-0808">Transferase</keyword>
<dbReference type="InterPro" id="IPR001841">
    <property type="entry name" value="Znf_RING"/>
</dbReference>
<dbReference type="Gene3D" id="3.30.40.10">
    <property type="entry name" value="Zinc/RING finger domain, C3HC4 (zinc finger)"/>
    <property type="match status" value="1"/>
</dbReference>
<keyword evidence="7" id="KW-0833">Ubl conjugation pathway</keyword>
<dbReference type="OrthoDB" id="411372at2759"/>
<dbReference type="SUPFAM" id="SSF57850">
    <property type="entry name" value="RING/U-box"/>
    <property type="match status" value="1"/>
</dbReference>
<gene>
    <name evidence="12" type="ORF">ASIM_LOCUS11235</name>
</gene>
<feature type="zinc finger region" description="C3H1-type" evidence="9">
    <location>
        <begin position="186"/>
        <end position="213"/>
    </location>
</feature>
<dbReference type="PROSITE" id="PS00518">
    <property type="entry name" value="ZF_RING_1"/>
    <property type="match status" value="1"/>
</dbReference>
<dbReference type="GO" id="GO:0000209">
    <property type="term" value="P:protein polyubiquitination"/>
    <property type="evidence" value="ECO:0007669"/>
    <property type="project" value="InterPro"/>
</dbReference>
<feature type="domain" description="C3H1-type" evidence="11">
    <location>
        <begin position="186"/>
        <end position="213"/>
    </location>
</feature>
<dbReference type="Pfam" id="PF13639">
    <property type="entry name" value="zf-RING_2"/>
    <property type="match status" value="1"/>
</dbReference>
<dbReference type="InterPro" id="IPR013083">
    <property type="entry name" value="Znf_RING/FYVE/PHD"/>
</dbReference>
<evidence type="ECO:0000256" key="3">
    <source>
        <dbReference type="ARBA" id="ARBA00022679"/>
    </source>
</evidence>
<evidence type="ECO:0000256" key="8">
    <source>
        <dbReference type="ARBA" id="ARBA00022833"/>
    </source>
</evidence>
<accession>A0A158PND8</accession>
<dbReference type="InterPro" id="IPR036855">
    <property type="entry name" value="Znf_CCCH_sf"/>
</dbReference>
<dbReference type="AlphaFoldDB" id="A0A158PND8"/>
<evidence type="ECO:0000256" key="5">
    <source>
        <dbReference type="ARBA" id="ARBA00022737"/>
    </source>
</evidence>
<evidence type="ECO:0000256" key="6">
    <source>
        <dbReference type="ARBA" id="ARBA00022771"/>
    </source>
</evidence>
<dbReference type="InterPro" id="IPR000571">
    <property type="entry name" value="Znf_CCCH"/>
</dbReference>
<organism evidence="14">
    <name type="scientific">Anisakis simplex</name>
    <name type="common">Herring worm</name>
    <dbReference type="NCBI Taxonomy" id="6269"/>
    <lineage>
        <taxon>Eukaryota</taxon>
        <taxon>Metazoa</taxon>
        <taxon>Ecdysozoa</taxon>
        <taxon>Nematoda</taxon>
        <taxon>Chromadorea</taxon>
        <taxon>Rhabditida</taxon>
        <taxon>Spirurina</taxon>
        <taxon>Ascaridomorpha</taxon>
        <taxon>Ascaridoidea</taxon>
        <taxon>Anisakidae</taxon>
        <taxon>Anisakis</taxon>
        <taxon>Anisakis simplex complex</taxon>
    </lineage>
</organism>
<dbReference type="PROSITE" id="PS50103">
    <property type="entry name" value="ZF_C3H1"/>
    <property type="match status" value="2"/>
</dbReference>
<dbReference type="CDD" id="cd16521">
    <property type="entry name" value="RING-HC_MKRN"/>
    <property type="match status" value="1"/>
</dbReference>
<dbReference type="Pfam" id="PF00642">
    <property type="entry name" value="zf-CCCH"/>
    <property type="match status" value="1"/>
</dbReference>
<comment type="catalytic activity">
    <reaction evidence="1">
        <text>S-ubiquitinyl-[E2 ubiquitin-conjugating enzyme]-L-cysteine + [acceptor protein]-L-lysine = [E2 ubiquitin-conjugating enzyme]-L-cysteine + N(6)-ubiquitinyl-[acceptor protein]-L-lysine.</text>
        <dbReference type="EC" id="2.3.2.27"/>
    </reaction>
</comment>
<evidence type="ECO:0000256" key="4">
    <source>
        <dbReference type="ARBA" id="ARBA00022723"/>
    </source>
</evidence>
<evidence type="ECO:0000313" key="12">
    <source>
        <dbReference type="EMBL" id="VDK44634.1"/>
    </source>
</evidence>
<keyword evidence="6 9" id="KW-0863">Zinc-finger</keyword>
<evidence type="ECO:0000259" key="11">
    <source>
        <dbReference type="PROSITE" id="PS50103"/>
    </source>
</evidence>
<dbReference type="SUPFAM" id="SSF90229">
    <property type="entry name" value="CCCH zinc finger"/>
    <property type="match status" value="1"/>
</dbReference>
<dbReference type="EC" id="2.3.2.27" evidence="2"/>
<dbReference type="InterPro" id="IPR017907">
    <property type="entry name" value="Znf_RING_CS"/>
</dbReference>
<keyword evidence="13" id="KW-1185">Reference proteome</keyword>
<dbReference type="WBParaSite" id="ASIM_0001176901-mRNA-1">
    <property type="protein sequence ID" value="ASIM_0001176901-mRNA-1"/>
    <property type="gene ID" value="ASIM_0001176901"/>
</dbReference>
<evidence type="ECO:0000313" key="13">
    <source>
        <dbReference type="Proteomes" id="UP000267096"/>
    </source>
</evidence>
<dbReference type="FunFam" id="3.30.40.10:FF:000117">
    <property type="entry name" value="Probable E3 ubiquitin-protein ligase makorin-1"/>
    <property type="match status" value="1"/>
</dbReference>
<dbReference type="GO" id="GO:0008270">
    <property type="term" value="F:zinc ion binding"/>
    <property type="evidence" value="ECO:0007669"/>
    <property type="project" value="UniProtKB-KW"/>
</dbReference>
<dbReference type="PROSITE" id="PS50089">
    <property type="entry name" value="ZF_RING_2"/>
    <property type="match status" value="1"/>
</dbReference>
<keyword evidence="5" id="KW-0677">Repeat</keyword>
<feature type="domain" description="RING-type" evidence="10">
    <location>
        <begin position="259"/>
        <end position="311"/>
    </location>
</feature>
<keyword evidence="8 9" id="KW-0862">Zinc</keyword>
<keyword evidence="4 9" id="KW-0479">Metal-binding</keyword>
<protein>
    <recommendedName>
        <fullName evidence="2">RING-type E3 ubiquitin transferase</fullName>
        <ecNumber evidence="2">2.3.2.27</ecNumber>
    </recommendedName>
</protein>
<dbReference type="GO" id="GO:0061630">
    <property type="term" value="F:ubiquitin protein ligase activity"/>
    <property type="evidence" value="ECO:0007669"/>
    <property type="project" value="UniProtKB-EC"/>
</dbReference>
<evidence type="ECO:0000256" key="1">
    <source>
        <dbReference type="ARBA" id="ARBA00000900"/>
    </source>
</evidence>
<dbReference type="PANTHER" id="PTHR11224:SF10">
    <property type="entry name" value="IP09428P-RELATED"/>
    <property type="match status" value="1"/>
</dbReference>
<feature type="domain" description="C3H1-type" evidence="11">
    <location>
        <begin position="340"/>
        <end position="370"/>
    </location>
</feature>
<reference evidence="14" key="1">
    <citation type="submission" date="2016-04" db="UniProtKB">
        <authorList>
            <consortium name="WormBaseParasite"/>
        </authorList>
    </citation>
    <scope>IDENTIFICATION</scope>
</reference>
<evidence type="ECO:0000256" key="2">
    <source>
        <dbReference type="ARBA" id="ARBA00012483"/>
    </source>
</evidence>